<organism evidence="4 5">
    <name type="scientific">Apatococcus fuscideae</name>
    <dbReference type="NCBI Taxonomy" id="2026836"/>
    <lineage>
        <taxon>Eukaryota</taxon>
        <taxon>Viridiplantae</taxon>
        <taxon>Chlorophyta</taxon>
        <taxon>core chlorophytes</taxon>
        <taxon>Trebouxiophyceae</taxon>
        <taxon>Chlorellales</taxon>
        <taxon>Chlorellaceae</taxon>
        <taxon>Apatococcus</taxon>
    </lineage>
</organism>
<reference evidence="4 5" key="1">
    <citation type="journal article" date="2024" name="Nat. Commun.">
        <title>Phylogenomics reveals the evolutionary origins of lichenization in chlorophyte algae.</title>
        <authorList>
            <person name="Puginier C."/>
            <person name="Libourel C."/>
            <person name="Otte J."/>
            <person name="Skaloud P."/>
            <person name="Haon M."/>
            <person name="Grisel S."/>
            <person name="Petersen M."/>
            <person name="Berrin J.G."/>
            <person name="Delaux P.M."/>
            <person name="Dal Grande F."/>
            <person name="Keller J."/>
        </authorList>
    </citation>
    <scope>NUCLEOTIDE SEQUENCE [LARGE SCALE GENOMIC DNA]</scope>
    <source>
        <strain evidence="4 5">SAG 2523</strain>
    </source>
</reference>
<dbReference type="GO" id="GO:0002100">
    <property type="term" value="P:tRNA wobble adenosine to inosine editing"/>
    <property type="evidence" value="ECO:0007669"/>
    <property type="project" value="InterPro"/>
</dbReference>
<dbReference type="GO" id="GO:0052717">
    <property type="term" value="F:tRNA-specific adenosine-34 deaminase activity"/>
    <property type="evidence" value="ECO:0007669"/>
    <property type="project" value="UniProtKB-EC"/>
</dbReference>
<dbReference type="GO" id="GO:0046872">
    <property type="term" value="F:metal ion binding"/>
    <property type="evidence" value="ECO:0007669"/>
    <property type="project" value="UniProtKB-KW"/>
</dbReference>
<dbReference type="SUPFAM" id="SSF53927">
    <property type="entry name" value="Cytidine deaminase-like"/>
    <property type="match status" value="1"/>
</dbReference>
<dbReference type="Proteomes" id="UP001485043">
    <property type="component" value="Unassembled WGS sequence"/>
</dbReference>
<dbReference type="EMBL" id="JALJOV010000502">
    <property type="protein sequence ID" value="KAK9863206.1"/>
    <property type="molecule type" value="Genomic_DNA"/>
</dbReference>
<feature type="domain" description="CMP/dCMP-type deaminase" evidence="3">
    <location>
        <begin position="4"/>
        <end position="126"/>
    </location>
</feature>
<evidence type="ECO:0000259" key="3">
    <source>
        <dbReference type="PROSITE" id="PS51747"/>
    </source>
</evidence>
<dbReference type="PROSITE" id="PS51747">
    <property type="entry name" value="CYT_DCMP_DEAMINASES_2"/>
    <property type="match status" value="1"/>
</dbReference>
<sequence length="182" mass="18945">MGSPAANEFMLLALAEAQAALLRQEVPIGCVIVLDGTVIAKGSNRTNETRNATMHAELDAFEQLWASGSRRSSAEWARAELYVTCEPCIMCAGALCLLGLGKVVYGCGNDRFGGCGSILDIHQQGCGSCQGQSEVGGAASSKPHRFQAEGGMMAADAIALLQDFYASGNPNAPVPKRPLAAP</sequence>
<dbReference type="InterPro" id="IPR016193">
    <property type="entry name" value="Cytidine_deaminase-like"/>
</dbReference>
<keyword evidence="5" id="KW-1185">Reference proteome</keyword>
<dbReference type="PANTHER" id="PTHR11079">
    <property type="entry name" value="CYTOSINE DEAMINASE FAMILY MEMBER"/>
    <property type="match status" value="1"/>
</dbReference>
<keyword evidence="2" id="KW-0732">Signal</keyword>
<dbReference type="InterPro" id="IPR002125">
    <property type="entry name" value="CMP_dCMP_dom"/>
</dbReference>
<name>A0AAW1T390_9CHLO</name>
<evidence type="ECO:0000256" key="2">
    <source>
        <dbReference type="SAM" id="SignalP"/>
    </source>
</evidence>
<dbReference type="AlphaFoldDB" id="A0AAW1T390"/>
<proteinExistence type="predicted"/>
<evidence type="ECO:0000256" key="1">
    <source>
        <dbReference type="ARBA" id="ARBA00022801"/>
    </source>
</evidence>
<accession>A0AAW1T390</accession>
<dbReference type="Pfam" id="PF00383">
    <property type="entry name" value="dCMP_cyt_deam_1"/>
    <property type="match status" value="1"/>
</dbReference>
<evidence type="ECO:0000313" key="4">
    <source>
        <dbReference type="EMBL" id="KAK9863206.1"/>
    </source>
</evidence>
<dbReference type="PANTHER" id="PTHR11079:SF149">
    <property type="entry name" value="TRNA-SPECIFIC ADENOSINE DEAMINASE 2"/>
    <property type="match status" value="1"/>
</dbReference>
<keyword evidence="1" id="KW-0378">Hydrolase</keyword>
<comment type="caution">
    <text evidence="4">The sequence shown here is derived from an EMBL/GenBank/DDBJ whole genome shotgun (WGS) entry which is preliminary data.</text>
</comment>
<dbReference type="CDD" id="cd01285">
    <property type="entry name" value="nucleoside_deaminase"/>
    <property type="match status" value="1"/>
</dbReference>
<dbReference type="Gene3D" id="3.40.140.10">
    <property type="entry name" value="Cytidine Deaminase, domain 2"/>
    <property type="match status" value="1"/>
</dbReference>
<evidence type="ECO:0000313" key="5">
    <source>
        <dbReference type="Proteomes" id="UP001485043"/>
    </source>
</evidence>
<feature type="signal peptide" evidence="2">
    <location>
        <begin position="1"/>
        <end position="19"/>
    </location>
</feature>
<gene>
    <name evidence="4" type="ORF">WJX84_000292</name>
</gene>
<protein>
    <recommendedName>
        <fullName evidence="3">CMP/dCMP-type deaminase domain-containing protein</fullName>
    </recommendedName>
</protein>
<feature type="chain" id="PRO_5043665559" description="CMP/dCMP-type deaminase domain-containing protein" evidence="2">
    <location>
        <begin position="20"/>
        <end position="182"/>
    </location>
</feature>